<sequence>MVREFYANFSTAEQDAVFFRGVKIPFTEHAIRRHLGIRIDLLDPGVEDAFEVVFKMYKERNLNMEDVFRIIEEIDTVPNPLDHAILNVHASAWQKVIMANIYPKSHGTTFDMSHALLIYVFMTEGVVSLPCIMRNILLTRPLKHSHHLLPYPAFISRLASECRVPEYPGDEFYMVREVEIYCPYGDWKGERPRIRRGRLVPPRYPPQDQQEEQQQPVEASTAPSTSAQYSLEPSLHEVMRRLDRQERLLLRQSRQIANTQLMIRQTFPEIDFTSLERISSDDSSENAEF</sequence>
<proteinExistence type="predicted"/>
<dbReference type="Pfam" id="PF20167">
    <property type="entry name" value="Transposase_32"/>
    <property type="match status" value="1"/>
</dbReference>
<accession>A0ABU6XTY8</accession>
<reference evidence="3 4" key="1">
    <citation type="journal article" date="2023" name="Plants (Basel)">
        <title>Bridging the Gap: Combining Genomics and Transcriptomics Approaches to Understand Stylosanthes scabra, an Orphan Legume from the Brazilian Caatinga.</title>
        <authorList>
            <person name="Ferreira-Neto J.R.C."/>
            <person name="da Silva M.D."/>
            <person name="Binneck E."/>
            <person name="de Melo N.F."/>
            <person name="da Silva R.H."/>
            <person name="de Melo A.L.T.M."/>
            <person name="Pandolfi V."/>
            <person name="Bustamante F.O."/>
            <person name="Brasileiro-Vidal A.C."/>
            <person name="Benko-Iseppon A.M."/>
        </authorList>
    </citation>
    <scope>NUCLEOTIDE SEQUENCE [LARGE SCALE GENOMIC DNA]</scope>
    <source>
        <tissue evidence="3">Leaves</tissue>
    </source>
</reference>
<dbReference type="Proteomes" id="UP001341840">
    <property type="component" value="Unassembled WGS sequence"/>
</dbReference>
<dbReference type="EMBL" id="JASCZI010212972">
    <property type="protein sequence ID" value="MED6200639.1"/>
    <property type="molecule type" value="Genomic_DNA"/>
</dbReference>
<evidence type="ECO:0000313" key="4">
    <source>
        <dbReference type="Proteomes" id="UP001341840"/>
    </source>
</evidence>
<evidence type="ECO:0000259" key="2">
    <source>
        <dbReference type="Pfam" id="PF20167"/>
    </source>
</evidence>
<organism evidence="3 4">
    <name type="scientific">Stylosanthes scabra</name>
    <dbReference type="NCBI Taxonomy" id="79078"/>
    <lineage>
        <taxon>Eukaryota</taxon>
        <taxon>Viridiplantae</taxon>
        <taxon>Streptophyta</taxon>
        <taxon>Embryophyta</taxon>
        <taxon>Tracheophyta</taxon>
        <taxon>Spermatophyta</taxon>
        <taxon>Magnoliopsida</taxon>
        <taxon>eudicotyledons</taxon>
        <taxon>Gunneridae</taxon>
        <taxon>Pentapetalae</taxon>
        <taxon>rosids</taxon>
        <taxon>fabids</taxon>
        <taxon>Fabales</taxon>
        <taxon>Fabaceae</taxon>
        <taxon>Papilionoideae</taxon>
        <taxon>50 kb inversion clade</taxon>
        <taxon>dalbergioids sensu lato</taxon>
        <taxon>Dalbergieae</taxon>
        <taxon>Pterocarpus clade</taxon>
        <taxon>Stylosanthes</taxon>
    </lineage>
</organism>
<comment type="caution">
    <text evidence="3">The sequence shown here is derived from an EMBL/GenBank/DDBJ whole genome shotgun (WGS) entry which is preliminary data.</text>
</comment>
<feature type="domain" description="Putative plant transposon protein" evidence="2">
    <location>
        <begin position="1"/>
        <end position="165"/>
    </location>
</feature>
<name>A0ABU6XTY8_9FABA</name>
<keyword evidence="4" id="KW-1185">Reference proteome</keyword>
<feature type="compositionally biased region" description="Polar residues" evidence="1">
    <location>
        <begin position="221"/>
        <end position="231"/>
    </location>
</feature>
<protein>
    <recommendedName>
        <fullName evidence="2">Putative plant transposon protein domain-containing protein</fullName>
    </recommendedName>
</protein>
<feature type="compositionally biased region" description="Low complexity" evidence="1">
    <location>
        <begin position="206"/>
        <end position="218"/>
    </location>
</feature>
<evidence type="ECO:0000313" key="3">
    <source>
        <dbReference type="EMBL" id="MED6200639.1"/>
    </source>
</evidence>
<gene>
    <name evidence="3" type="ORF">PIB30_087162</name>
</gene>
<evidence type="ECO:0000256" key="1">
    <source>
        <dbReference type="SAM" id="MobiDB-lite"/>
    </source>
</evidence>
<feature type="region of interest" description="Disordered" evidence="1">
    <location>
        <begin position="198"/>
        <end position="232"/>
    </location>
</feature>
<dbReference type="InterPro" id="IPR046796">
    <property type="entry name" value="Transposase_32_dom"/>
</dbReference>